<dbReference type="AlphaFoldDB" id="A0AAD3D8G5"/>
<feature type="compositionally biased region" description="Basic and acidic residues" evidence="1">
    <location>
        <begin position="114"/>
        <end position="143"/>
    </location>
</feature>
<protein>
    <submittedName>
        <fullName evidence="2">Uncharacterized protein</fullName>
    </submittedName>
</protein>
<proteinExistence type="predicted"/>
<name>A0AAD3D8G5_9STRA</name>
<feature type="region of interest" description="Disordered" evidence="1">
    <location>
        <begin position="90"/>
        <end position="173"/>
    </location>
</feature>
<evidence type="ECO:0000313" key="2">
    <source>
        <dbReference type="EMBL" id="GFH59362.1"/>
    </source>
</evidence>
<accession>A0AAD3D8G5</accession>
<dbReference type="EMBL" id="BLLK01000062">
    <property type="protein sequence ID" value="GFH59362.1"/>
    <property type="molecule type" value="Genomic_DNA"/>
</dbReference>
<keyword evidence="3" id="KW-1185">Reference proteome</keyword>
<reference evidence="2 3" key="1">
    <citation type="journal article" date="2021" name="Sci. Rep.">
        <title>The genome of the diatom Chaetoceros tenuissimus carries an ancient integrated fragment of an extant virus.</title>
        <authorList>
            <person name="Hongo Y."/>
            <person name="Kimura K."/>
            <person name="Takaki Y."/>
            <person name="Yoshida Y."/>
            <person name="Baba S."/>
            <person name="Kobayashi G."/>
            <person name="Nagasaki K."/>
            <person name="Hano T."/>
            <person name="Tomaru Y."/>
        </authorList>
    </citation>
    <scope>NUCLEOTIDE SEQUENCE [LARGE SCALE GENOMIC DNA]</scope>
    <source>
        <strain evidence="2 3">NIES-3715</strain>
    </source>
</reference>
<evidence type="ECO:0000256" key="1">
    <source>
        <dbReference type="SAM" id="MobiDB-lite"/>
    </source>
</evidence>
<comment type="caution">
    <text evidence="2">The sequence shown here is derived from an EMBL/GenBank/DDBJ whole genome shotgun (WGS) entry which is preliminary data.</text>
</comment>
<feature type="compositionally biased region" description="Basic and acidic residues" evidence="1">
    <location>
        <begin position="157"/>
        <end position="173"/>
    </location>
</feature>
<sequence>MNSLPQIQSVSNCRSISDKEASNMLTKFLLSYKKFGETGIVANTDDAPTDEYIDKLLGMEEDQSGSGTHEEIQARLEGIIRSLNGIKKQMTKTEPAVAKEPSLNDESAASPIKVKNESIEAKTPSETKEEKKLRKKQEKEAKKSAKKAKKEAKKKRKAEEKESSKSKKIKTED</sequence>
<dbReference type="Proteomes" id="UP001054902">
    <property type="component" value="Unassembled WGS sequence"/>
</dbReference>
<organism evidence="2 3">
    <name type="scientific">Chaetoceros tenuissimus</name>
    <dbReference type="NCBI Taxonomy" id="426638"/>
    <lineage>
        <taxon>Eukaryota</taxon>
        <taxon>Sar</taxon>
        <taxon>Stramenopiles</taxon>
        <taxon>Ochrophyta</taxon>
        <taxon>Bacillariophyta</taxon>
        <taxon>Coscinodiscophyceae</taxon>
        <taxon>Chaetocerotophycidae</taxon>
        <taxon>Chaetocerotales</taxon>
        <taxon>Chaetocerotaceae</taxon>
        <taxon>Chaetoceros</taxon>
    </lineage>
</organism>
<gene>
    <name evidence="2" type="ORF">CTEN210_15838</name>
</gene>
<feature type="compositionally biased region" description="Basic residues" evidence="1">
    <location>
        <begin position="144"/>
        <end position="156"/>
    </location>
</feature>
<evidence type="ECO:0000313" key="3">
    <source>
        <dbReference type="Proteomes" id="UP001054902"/>
    </source>
</evidence>